<dbReference type="CDD" id="cd01428">
    <property type="entry name" value="ADK"/>
    <property type="match status" value="1"/>
</dbReference>
<comment type="caution">
    <text evidence="8">The sequence shown here is derived from an EMBL/GenBank/DDBJ whole genome shotgun (WGS) entry which is preliminary data.</text>
</comment>
<evidence type="ECO:0000313" key="9">
    <source>
        <dbReference type="Proteomes" id="UP000626092"/>
    </source>
</evidence>
<sequence>MAGTIGLKTSAVTAAAIRRLIVAAPPLTRLLHLVITQPYATSAFATALPQLDNDYYYQHRYDSNENQQKESEAVPMVDAEGFVPTKGVQWVFIGNPGAKKHVYAEKISKLLEVPHISVGSLVRQDLSPSSSLYKQVGALIFSFLFWVQNSLLAEIANAVNQGKLVPEDIMFGLLSKRLEDGYCKGETGFILDGIPRTQIQAVKSEEILDKLLDIELVVNFKCAEDCLLEHHGDNVFSHCHQSDRFSGSGCGSLNVDSPRTQTKYSFCNGKAQIHHKQIATEMKPVEDYYKKQNKLINFQVGSAPGETWRGLLAALHLQHINAAHCRLTSGSTGV</sequence>
<dbReference type="OrthoDB" id="439792at2759"/>
<organism evidence="8 9">
    <name type="scientific">Rhododendron simsii</name>
    <name type="common">Sims's rhododendron</name>
    <dbReference type="NCBI Taxonomy" id="118357"/>
    <lineage>
        <taxon>Eukaryota</taxon>
        <taxon>Viridiplantae</taxon>
        <taxon>Streptophyta</taxon>
        <taxon>Embryophyta</taxon>
        <taxon>Tracheophyta</taxon>
        <taxon>Spermatophyta</taxon>
        <taxon>Magnoliopsida</taxon>
        <taxon>eudicotyledons</taxon>
        <taxon>Gunneridae</taxon>
        <taxon>Pentapetalae</taxon>
        <taxon>asterids</taxon>
        <taxon>Ericales</taxon>
        <taxon>Ericaceae</taxon>
        <taxon>Ericoideae</taxon>
        <taxon>Rhodoreae</taxon>
        <taxon>Rhododendron</taxon>
    </lineage>
</organism>
<reference evidence="8" key="1">
    <citation type="submission" date="2019-11" db="EMBL/GenBank/DDBJ databases">
        <authorList>
            <person name="Liu Y."/>
            <person name="Hou J."/>
            <person name="Li T.-Q."/>
            <person name="Guan C.-H."/>
            <person name="Wu X."/>
            <person name="Wu H.-Z."/>
            <person name="Ling F."/>
            <person name="Zhang R."/>
            <person name="Shi X.-G."/>
            <person name="Ren J.-P."/>
            <person name="Chen E.-F."/>
            <person name="Sun J.-M."/>
        </authorList>
    </citation>
    <scope>NUCLEOTIDE SEQUENCE</scope>
    <source>
        <strain evidence="8">Adult_tree_wgs_1</strain>
        <tissue evidence="8">Leaves</tissue>
    </source>
</reference>
<dbReference type="PROSITE" id="PS00113">
    <property type="entry name" value="ADENYLATE_KINASE"/>
    <property type="match status" value="1"/>
</dbReference>
<dbReference type="PANTHER" id="PTHR23359">
    <property type="entry name" value="NUCLEOTIDE KINASE"/>
    <property type="match status" value="1"/>
</dbReference>
<dbReference type="PRINTS" id="PR00094">
    <property type="entry name" value="ADENYLTKNASE"/>
</dbReference>
<evidence type="ECO:0000256" key="1">
    <source>
        <dbReference type="ARBA" id="ARBA00007220"/>
    </source>
</evidence>
<evidence type="ECO:0000256" key="2">
    <source>
        <dbReference type="ARBA" id="ARBA00012955"/>
    </source>
</evidence>
<evidence type="ECO:0000256" key="3">
    <source>
        <dbReference type="ARBA" id="ARBA00022679"/>
    </source>
</evidence>
<dbReference type="GO" id="GO:0004017">
    <property type="term" value="F:AMP kinase activity"/>
    <property type="evidence" value="ECO:0007669"/>
    <property type="project" value="UniProtKB-EC"/>
</dbReference>
<accession>A0A834G6I3</accession>
<dbReference type="InterPro" id="IPR033690">
    <property type="entry name" value="Adenylat_kinase_CS"/>
</dbReference>
<dbReference type="InterPro" id="IPR000850">
    <property type="entry name" value="Adenylat/UMP-CMP_kin"/>
</dbReference>
<dbReference type="Proteomes" id="UP000626092">
    <property type="component" value="Unassembled WGS sequence"/>
</dbReference>
<name>A0A834G6I3_RHOSS</name>
<evidence type="ECO:0000256" key="7">
    <source>
        <dbReference type="RuleBase" id="RU003330"/>
    </source>
</evidence>
<evidence type="ECO:0000256" key="4">
    <source>
        <dbReference type="ARBA" id="ARBA00022741"/>
    </source>
</evidence>
<dbReference type="Gene3D" id="3.40.50.300">
    <property type="entry name" value="P-loop containing nucleotide triphosphate hydrolases"/>
    <property type="match status" value="1"/>
</dbReference>
<dbReference type="GO" id="GO:0005524">
    <property type="term" value="F:ATP binding"/>
    <property type="evidence" value="ECO:0007669"/>
    <property type="project" value="InterPro"/>
</dbReference>
<evidence type="ECO:0000256" key="6">
    <source>
        <dbReference type="ARBA" id="ARBA00031517"/>
    </source>
</evidence>
<evidence type="ECO:0000313" key="8">
    <source>
        <dbReference type="EMBL" id="KAF7124832.1"/>
    </source>
</evidence>
<keyword evidence="3 7" id="KW-0808">Transferase</keyword>
<comment type="similarity">
    <text evidence="1 7">Belongs to the adenylate kinase family.</text>
</comment>
<dbReference type="SUPFAM" id="SSF52540">
    <property type="entry name" value="P-loop containing nucleoside triphosphate hydrolases"/>
    <property type="match status" value="1"/>
</dbReference>
<protein>
    <recommendedName>
        <fullName evidence="2">adenylate kinase</fullName>
        <ecNumber evidence="2">2.7.4.3</ecNumber>
    </recommendedName>
    <alternativeName>
        <fullName evidence="6">ATP:AMP phosphotransferase</fullName>
    </alternativeName>
</protein>
<proteinExistence type="inferred from homology"/>
<keyword evidence="4" id="KW-0547">Nucleotide-binding</keyword>
<gene>
    <name evidence="8" type="ORF">RHSIM_Rhsim12G0173600</name>
</gene>
<evidence type="ECO:0000256" key="5">
    <source>
        <dbReference type="ARBA" id="ARBA00022777"/>
    </source>
</evidence>
<keyword evidence="9" id="KW-1185">Reference proteome</keyword>
<keyword evidence="5 7" id="KW-0418">Kinase</keyword>
<dbReference type="EMBL" id="WJXA01000012">
    <property type="protein sequence ID" value="KAF7124832.1"/>
    <property type="molecule type" value="Genomic_DNA"/>
</dbReference>
<dbReference type="EC" id="2.7.4.3" evidence="2"/>
<dbReference type="InterPro" id="IPR027417">
    <property type="entry name" value="P-loop_NTPase"/>
</dbReference>
<dbReference type="Pfam" id="PF00406">
    <property type="entry name" value="ADK"/>
    <property type="match status" value="1"/>
</dbReference>
<dbReference type="AlphaFoldDB" id="A0A834G6I3"/>